<evidence type="ECO:0000313" key="2">
    <source>
        <dbReference type="EMBL" id="HFK98637.1"/>
    </source>
</evidence>
<gene>
    <name evidence="2" type="ORF">ENS06_15090</name>
</gene>
<feature type="transmembrane region" description="Helical" evidence="1">
    <location>
        <begin position="12"/>
        <end position="32"/>
    </location>
</feature>
<evidence type="ECO:0008006" key="3">
    <source>
        <dbReference type="Google" id="ProtNLM"/>
    </source>
</evidence>
<name>A0A832A6I6_9BACT</name>
<dbReference type="Gene3D" id="2.70.98.70">
    <property type="match status" value="1"/>
</dbReference>
<dbReference type="EMBL" id="DSTK01000041">
    <property type="protein sequence ID" value="HFK98637.1"/>
    <property type="molecule type" value="Genomic_DNA"/>
</dbReference>
<comment type="caution">
    <text evidence="2">The sequence shown here is derived from an EMBL/GenBank/DDBJ whole genome shotgun (WGS) entry which is preliminary data.</text>
</comment>
<accession>A0A832A6I6</accession>
<protein>
    <recommendedName>
        <fullName evidence="3">Heparinase II/III-like protein</fullName>
    </recommendedName>
</protein>
<dbReference type="SUPFAM" id="SSF48230">
    <property type="entry name" value="Chondroitin AC/alginate lyase"/>
    <property type="match status" value="1"/>
</dbReference>
<dbReference type="InterPro" id="IPR008929">
    <property type="entry name" value="Chondroitin_lyas"/>
</dbReference>
<dbReference type="AlphaFoldDB" id="A0A832A6I6"/>
<evidence type="ECO:0000256" key="1">
    <source>
        <dbReference type="SAM" id="Phobius"/>
    </source>
</evidence>
<keyword evidence="1" id="KW-0812">Transmembrane</keyword>
<sequence length="814" mass="90627">MAKTVLRLVWHGLAVIGLLSLLGGAYLGFSVLRSSELSVRQLALKASKKYGLWPEIVERAMAPRPRFDPGHLEGTPTNIHPRVLFAGPQAAQELKLRYQSDANYRKRVDAVAAATTPMAKVVRWVCSADASAGAEALRHLEKTVLESPREQGDDADALEYALAYDFVADHPAWTPESRARVNLQCRKYLQDVLSILDGDSVSLWHSRTQLAATAWVVAAAMDPMGYEDERLRARAQRHFLESVEAFRWSGGWPEGYTYWINNRAFPFVAACLAQMHAVHEPSWYKTVQEVLVQVGLWMIHGTEPIGRFVLFGDSGPRNDLKDETQRVIDLVYLGTRVPVFRDYSRYLSGLHGEEGYYSAYRWGIPLFRGQTDADHGLQETIKDLSVFEGRLPKSAVFGKEDGMGQIFMRSHWDSEATFISFMAGHSFTHHGHYQAGHFTITKKVPLAITSGTYGGYTSPHRLNYYIRTVAANSLLVLRPEERVKPNRFFETNVADGGQRIVMPTGSAVTSLEDWRKNLGKGRHYEGGVITAYDDTDDRFVYVAADLTGAYNNTSYDDNGGGGKVAKMRRSVVYLRDRDVLVIFDTVESVRPGYVKKWLLHGWSKPQTAQETLLRGTPENGISQSADAYALMPHQGAALEIHRLLPADGVFRKVGGVDYRYYVETDGDEKVLDGMNMVEGENLKPWFDPGLWRLELQPGSPRKDDRFLVVLKPRLSEAPKATVHPILVEAGPMQGVFVDGTCVLFNESKVSGGLASYSVPRSSSPVFHLVTNLPPNRPINLRVNDQATVAQTNASGVLTYSTSAGIPSSIRLECN</sequence>
<organism evidence="2">
    <name type="scientific">Desulfacinum infernum</name>
    <dbReference type="NCBI Taxonomy" id="35837"/>
    <lineage>
        <taxon>Bacteria</taxon>
        <taxon>Pseudomonadati</taxon>
        <taxon>Thermodesulfobacteriota</taxon>
        <taxon>Syntrophobacteria</taxon>
        <taxon>Syntrophobacterales</taxon>
        <taxon>Syntrophobacteraceae</taxon>
        <taxon>Desulfacinum</taxon>
    </lineage>
</organism>
<proteinExistence type="predicted"/>
<keyword evidence="1" id="KW-0472">Membrane</keyword>
<keyword evidence="1" id="KW-1133">Transmembrane helix</keyword>
<reference evidence="2" key="1">
    <citation type="journal article" date="2020" name="mSystems">
        <title>Genome- and Community-Level Interaction Insights into Carbon Utilization and Element Cycling Functions of Hydrothermarchaeota in Hydrothermal Sediment.</title>
        <authorList>
            <person name="Zhou Z."/>
            <person name="Liu Y."/>
            <person name="Xu W."/>
            <person name="Pan J."/>
            <person name="Luo Z.H."/>
            <person name="Li M."/>
        </authorList>
    </citation>
    <scope>NUCLEOTIDE SEQUENCE [LARGE SCALE GENOMIC DNA]</scope>
    <source>
        <strain evidence="2">SpSt-456</strain>
    </source>
</reference>
<dbReference type="Gene3D" id="1.50.10.100">
    <property type="entry name" value="Chondroitin AC/alginate lyase"/>
    <property type="match status" value="1"/>
</dbReference>